<sequence length="962" mass="103698">MLKPATPPLEALENPSEFIARHIGISAEDEAMMLSVIGEASRRALIESIVPRSIARSTGMKLPEAVTEAVALAELKAIAQQNQVFKSFIGQGYYGTHTPGVILRNILENPAWYTAYTPYQAEISQGRMEALVNFQTMVTDLTGMAIANASMLDEATAAAEAMTLAMRVGKSKSNVFYVDDQVLPQTLEVVRTRAKPLGIDVRICTGPEALENDSFGVLLQYPALNGEVRDLRDWTTQYKTKGGSVIVAADLLALTLLAPPGEWGADIVVGTTQRFGMPMGAGGPHAAYMACRDEFKRSLPGRLVGVSVDVHGNPAYRLALQTREQHIRREKATSNICTAQVLPAVIASMYAVYHGPEGLKRIAQRVAAYTAILAQGLKTLGHTLTSDSAFDTLTVKLPDAATAQAVAAKARAKQANLRVSWGQFVSMSLDETTARADIELLWGVFAAEGQSLPRVADFDAGVEPLIPASLRRASSFLTHPVFNSHHSETGMLRYIRALSDKDLALDRSMIPLGSCTMKLNATSEMIPITWPEFANVHPFAPADQLKGYQQLDEQLRAWLCEATGYKGISLQPNAGSQGEYAGLLAIQAYHASRGESHRNICLIPSSAHGTNPASAQMVGLQVVVTKCDDNGNVDMADLQAKCEQHSDKLAAMMITYPSTHGVFETTVKELCALVHRHGGRVYVDGANMNALVGVAAPGEFGGDVSHLNLHKTFCIPHGGGGPGVGPVCVVDDLVPFLPGHETGGVKSGVGAVSAAPLGNAAVLPISWMYIRMMGADGLKHATEAAILSANYISKRLADHYPTLYASENGHVAHECILDLRGLKETSGVMAEDVAKRLMDYGFHAPTLSFPVANTLMVEPTESETREELDRFIAAMIAIREEIRRVEKGEWPQDNNPLKHAPHTAATVLQSDWNRPYPRELAAAAKGHAVNTKYWPSVGRVDNVYGDRNLFCSCVPVGELATD</sequence>
<dbReference type="InterPro" id="IPR049316">
    <property type="entry name" value="GDC-P_C"/>
</dbReference>
<dbReference type="Gene3D" id="3.40.640.10">
    <property type="entry name" value="Type I PLP-dependent aspartate aminotransferase-like (Major domain)"/>
    <property type="match status" value="2"/>
</dbReference>
<accession>A0ABW2QPT8</accession>
<dbReference type="InterPro" id="IPR015424">
    <property type="entry name" value="PyrdxlP-dep_Trfase"/>
</dbReference>
<dbReference type="InterPro" id="IPR003437">
    <property type="entry name" value="GcvP"/>
</dbReference>
<dbReference type="EC" id="1.4.4.2" evidence="8"/>
<evidence type="ECO:0000259" key="10">
    <source>
        <dbReference type="Pfam" id="PF21478"/>
    </source>
</evidence>
<evidence type="ECO:0000256" key="5">
    <source>
        <dbReference type="ARBA" id="ARBA00022898"/>
    </source>
</evidence>
<comment type="similarity">
    <text evidence="3 8">Belongs to the GcvP family.</text>
</comment>
<evidence type="ECO:0000313" key="11">
    <source>
        <dbReference type="EMBL" id="MFC7411102.1"/>
    </source>
</evidence>
<evidence type="ECO:0000256" key="8">
    <source>
        <dbReference type="HAMAP-Rule" id="MF_00711"/>
    </source>
</evidence>
<dbReference type="Pfam" id="PF02347">
    <property type="entry name" value="GDC-P"/>
    <property type="match status" value="2"/>
</dbReference>
<feature type="domain" description="Glycine dehydrogenase C-terminal" evidence="10">
    <location>
        <begin position="781"/>
        <end position="902"/>
    </location>
</feature>
<gene>
    <name evidence="8 11" type="primary">gcvP</name>
    <name evidence="11" type="ORF">ACFQPB_19750</name>
</gene>
<evidence type="ECO:0000256" key="7">
    <source>
        <dbReference type="ARBA" id="ARBA00049026"/>
    </source>
</evidence>
<dbReference type="InterPro" id="IPR049315">
    <property type="entry name" value="GDC-P_N"/>
</dbReference>
<evidence type="ECO:0000256" key="6">
    <source>
        <dbReference type="ARBA" id="ARBA00023002"/>
    </source>
</evidence>
<dbReference type="CDD" id="cd00613">
    <property type="entry name" value="GDC-P"/>
    <property type="match status" value="1"/>
</dbReference>
<dbReference type="InterPro" id="IPR015421">
    <property type="entry name" value="PyrdxlP-dep_Trfase_major"/>
</dbReference>
<name>A0ABW2QPT8_9BURK</name>
<dbReference type="EMBL" id="JBHTCA010000024">
    <property type="protein sequence ID" value="MFC7411102.1"/>
    <property type="molecule type" value="Genomic_DNA"/>
</dbReference>
<dbReference type="InterPro" id="IPR015422">
    <property type="entry name" value="PyrdxlP-dep_Trfase_small"/>
</dbReference>
<feature type="domain" description="Glycine cleavage system P-protein N-terminal" evidence="9">
    <location>
        <begin position="21"/>
        <end position="445"/>
    </location>
</feature>
<evidence type="ECO:0000256" key="1">
    <source>
        <dbReference type="ARBA" id="ARBA00001933"/>
    </source>
</evidence>
<dbReference type="NCBIfam" id="NF003346">
    <property type="entry name" value="PRK04366.1"/>
    <property type="match status" value="1"/>
</dbReference>
<feature type="modified residue" description="N6-(pyridoxal phosphate)lysine" evidence="8">
    <location>
        <position position="711"/>
    </location>
</feature>
<reference evidence="12" key="1">
    <citation type="journal article" date="2019" name="Int. J. Syst. Evol. Microbiol.">
        <title>The Global Catalogue of Microorganisms (GCM) 10K type strain sequencing project: providing services to taxonomists for standard genome sequencing and annotation.</title>
        <authorList>
            <consortium name="The Broad Institute Genomics Platform"/>
            <consortium name="The Broad Institute Genome Sequencing Center for Infectious Disease"/>
            <person name="Wu L."/>
            <person name="Ma J."/>
        </authorList>
    </citation>
    <scope>NUCLEOTIDE SEQUENCE [LARGE SCALE GENOMIC DNA]</scope>
    <source>
        <strain evidence="12">CGMCC 1.12371</strain>
    </source>
</reference>
<keyword evidence="12" id="KW-1185">Reference proteome</keyword>
<dbReference type="InterPro" id="IPR020581">
    <property type="entry name" value="GDC_P"/>
</dbReference>
<dbReference type="Gene3D" id="3.90.1150.10">
    <property type="entry name" value="Aspartate Aminotransferase, domain 1"/>
    <property type="match status" value="2"/>
</dbReference>
<keyword evidence="6 8" id="KW-0560">Oxidoreductase</keyword>
<dbReference type="Pfam" id="PF21478">
    <property type="entry name" value="GcvP2_C"/>
    <property type="match status" value="1"/>
</dbReference>
<evidence type="ECO:0000256" key="3">
    <source>
        <dbReference type="ARBA" id="ARBA00010756"/>
    </source>
</evidence>
<comment type="caution">
    <text evidence="11">The sequence shown here is derived from an EMBL/GenBank/DDBJ whole genome shotgun (WGS) entry which is preliminary data.</text>
</comment>
<dbReference type="HAMAP" id="MF_00711">
    <property type="entry name" value="GcvP"/>
    <property type="match status" value="1"/>
</dbReference>
<proteinExistence type="inferred from homology"/>
<organism evidence="11 12">
    <name type="scientific">Hydrogenophaga atypica</name>
    <dbReference type="NCBI Taxonomy" id="249409"/>
    <lineage>
        <taxon>Bacteria</taxon>
        <taxon>Pseudomonadati</taxon>
        <taxon>Pseudomonadota</taxon>
        <taxon>Betaproteobacteria</taxon>
        <taxon>Burkholderiales</taxon>
        <taxon>Comamonadaceae</taxon>
        <taxon>Hydrogenophaga</taxon>
    </lineage>
</organism>
<dbReference type="PANTHER" id="PTHR11773">
    <property type="entry name" value="GLYCINE DEHYDROGENASE, DECARBOXYLATING"/>
    <property type="match status" value="1"/>
</dbReference>
<evidence type="ECO:0000259" key="9">
    <source>
        <dbReference type="Pfam" id="PF02347"/>
    </source>
</evidence>
<dbReference type="GO" id="GO:0004375">
    <property type="term" value="F:glycine dehydrogenase (decarboxylating) activity"/>
    <property type="evidence" value="ECO:0007669"/>
    <property type="project" value="UniProtKB-EC"/>
</dbReference>
<dbReference type="NCBIfam" id="TIGR00461">
    <property type="entry name" value="gcvP"/>
    <property type="match status" value="1"/>
</dbReference>
<dbReference type="PANTHER" id="PTHR11773:SF1">
    <property type="entry name" value="GLYCINE DEHYDROGENASE (DECARBOXYLATING), MITOCHONDRIAL"/>
    <property type="match status" value="1"/>
</dbReference>
<comment type="function">
    <text evidence="2 8">The glycine cleavage system catalyzes the degradation of glycine. The P protein binds the alpha-amino group of glycine through its pyridoxal phosphate cofactor; CO(2) is released and the remaining methylamine moiety is then transferred to the lipoamide cofactor of the H protein.</text>
</comment>
<comment type="subunit">
    <text evidence="4 8">The glycine cleavage system is composed of four proteins: P, T, L and H.</text>
</comment>
<evidence type="ECO:0000256" key="2">
    <source>
        <dbReference type="ARBA" id="ARBA00003788"/>
    </source>
</evidence>
<keyword evidence="5 8" id="KW-0663">Pyridoxal phosphate</keyword>
<dbReference type="SUPFAM" id="SSF53383">
    <property type="entry name" value="PLP-dependent transferases"/>
    <property type="match status" value="2"/>
</dbReference>
<protein>
    <recommendedName>
        <fullName evidence="8">Glycine dehydrogenase (decarboxylating)</fullName>
        <ecNumber evidence="8">1.4.4.2</ecNumber>
    </recommendedName>
    <alternativeName>
        <fullName evidence="8">Glycine cleavage system P-protein</fullName>
    </alternativeName>
    <alternativeName>
        <fullName evidence="8">Glycine decarboxylase</fullName>
    </alternativeName>
    <alternativeName>
        <fullName evidence="8">Glycine dehydrogenase (aminomethyl-transferring)</fullName>
    </alternativeName>
</protein>
<feature type="domain" description="Glycine cleavage system P-protein N-terminal" evidence="9">
    <location>
        <begin position="621"/>
        <end position="743"/>
    </location>
</feature>
<comment type="catalytic activity">
    <reaction evidence="7 8">
        <text>N(6)-[(R)-lipoyl]-L-lysyl-[glycine-cleavage complex H protein] + glycine + H(+) = N(6)-[(R)-S(8)-aminomethyldihydrolipoyl]-L-lysyl-[glycine-cleavage complex H protein] + CO2</text>
        <dbReference type="Rhea" id="RHEA:24304"/>
        <dbReference type="Rhea" id="RHEA-COMP:10494"/>
        <dbReference type="Rhea" id="RHEA-COMP:10495"/>
        <dbReference type="ChEBI" id="CHEBI:15378"/>
        <dbReference type="ChEBI" id="CHEBI:16526"/>
        <dbReference type="ChEBI" id="CHEBI:57305"/>
        <dbReference type="ChEBI" id="CHEBI:83099"/>
        <dbReference type="ChEBI" id="CHEBI:83143"/>
        <dbReference type="EC" id="1.4.4.2"/>
    </reaction>
</comment>
<dbReference type="RefSeq" id="WP_382226995.1">
    <property type="nucleotide sequence ID" value="NZ_JBHTCA010000024.1"/>
</dbReference>
<evidence type="ECO:0000256" key="4">
    <source>
        <dbReference type="ARBA" id="ARBA00011690"/>
    </source>
</evidence>
<evidence type="ECO:0000313" key="12">
    <source>
        <dbReference type="Proteomes" id="UP001596501"/>
    </source>
</evidence>
<comment type="cofactor">
    <cofactor evidence="1 8">
        <name>pyridoxal 5'-phosphate</name>
        <dbReference type="ChEBI" id="CHEBI:597326"/>
    </cofactor>
</comment>
<dbReference type="Proteomes" id="UP001596501">
    <property type="component" value="Unassembled WGS sequence"/>
</dbReference>